<dbReference type="GO" id="GO:0000978">
    <property type="term" value="F:RNA polymerase II cis-regulatory region sequence-specific DNA binding"/>
    <property type="evidence" value="ECO:0007669"/>
    <property type="project" value="TreeGrafter"/>
</dbReference>
<evidence type="ECO:0000313" key="4">
    <source>
        <dbReference type="Proteomes" id="UP000828390"/>
    </source>
</evidence>
<organism evidence="3 4">
    <name type="scientific">Dreissena polymorpha</name>
    <name type="common">Zebra mussel</name>
    <name type="synonym">Mytilus polymorpha</name>
    <dbReference type="NCBI Taxonomy" id="45954"/>
    <lineage>
        <taxon>Eukaryota</taxon>
        <taxon>Metazoa</taxon>
        <taxon>Spiralia</taxon>
        <taxon>Lophotrochozoa</taxon>
        <taxon>Mollusca</taxon>
        <taxon>Bivalvia</taxon>
        <taxon>Autobranchia</taxon>
        <taxon>Heteroconchia</taxon>
        <taxon>Euheterodonta</taxon>
        <taxon>Imparidentia</taxon>
        <taxon>Neoheterodontei</taxon>
        <taxon>Myida</taxon>
        <taxon>Dreissenoidea</taxon>
        <taxon>Dreissenidae</taxon>
        <taxon>Dreissena</taxon>
    </lineage>
</organism>
<comment type="caution">
    <text evidence="3">The sequence shown here is derived from an EMBL/GenBank/DDBJ whole genome shotgun (WGS) entry which is preliminary data.</text>
</comment>
<dbReference type="GO" id="GO:0000981">
    <property type="term" value="F:DNA-binding transcription factor activity, RNA polymerase II-specific"/>
    <property type="evidence" value="ECO:0007669"/>
    <property type="project" value="TreeGrafter"/>
</dbReference>
<dbReference type="CDD" id="cd00103">
    <property type="entry name" value="IRF"/>
    <property type="match status" value="1"/>
</dbReference>
<dbReference type="SMART" id="SM00348">
    <property type="entry name" value="IRF"/>
    <property type="match status" value="1"/>
</dbReference>
<dbReference type="Pfam" id="PF00605">
    <property type="entry name" value="IRF"/>
    <property type="match status" value="1"/>
</dbReference>
<dbReference type="PANTHER" id="PTHR11949">
    <property type="entry name" value="INTERFERON REGULATORY FACTOR"/>
    <property type="match status" value="1"/>
</dbReference>
<reference evidence="3" key="2">
    <citation type="submission" date="2020-11" db="EMBL/GenBank/DDBJ databases">
        <authorList>
            <person name="McCartney M.A."/>
            <person name="Auch B."/>
            <person name="Kono T."/>
            <person name="Mallez S."/>
            <person name="Becker A."/>
            <person name="Gohl D.M."/>
            <person name="Silverstein K.A.T."/>
            <person name="Koren S."/>
            <person name="Bechman K.B."/>
            <person name="Herman A."/>
            <person name="Abrahante J.E."/>
            <person name="Garbe J."/>
        </authorList>
    </citation>
    <scope>NUCLEOTIDE SEQUENCE</scope>
    <source>
        <strain evidence="3">Duluth1</strain>
        <tissue evidence="3">Whole animal</tissue>
    </source>
</reference>
<dbReference type="Proteomes" id="UP000828390">
    <property type="component" value="Unassembled WGS sequence"/>
</dbReference>
<name>A0A9D4RA49_DREPO</name>
<dbReference type="InterPro" id="IPR001346">
    <property type="entry name" value="Interferon_reg_fact_DNA-bd_dom"/>
</dbReference>
<evidence type="ECO:0000313" key="3">
    <source>
        <dbReference type="EMBL" id="KAH3860776.1"/>
    </source>
</evidence>
<proteinExistence type="predicted"/>
<dbReference type="EMBL" id="JAIWYP010000002">
    <property type="protein sequence ID" value="KAH3860776.1"/>
    <property type="molecule type" value="Genomic_DNA"/>
</dbReference>
<dbReference type="GO" id="GO:0002376">
    <property type="term" value="P:immune system process"/>
    <property type="evidence" value="ECO:0007669"/>
    <property type="project" value="TreeGrafter"/>
</dbReference>
<dbReference type="Gene3D" id="1.10.10.10">
    <property type="entry name" value="Winged helix-like DNA-binding domain superfamily/Winged helix DNA-binding domain"/>
    <property type="match status" value="1"/>
</dbReference>
<feature type="region of interest" description="Disordered" evidence="1">
    <location>
        <begin position="123"/>
        <end position="176"/>
    </location>
</feature>
<feature type="region of interest" description="Disordered" evidence="1">
    <location>
        <begin position="308"/>
        <end position="344"/>
    </location>
</feature>
<dbReference type="SUPFAM" id="SSF46785">
    <property type="entry name" value="Winged helix' DNA-binding domain"/>
    <property type="match status" value="1"/>
</dbReference>
<dbReference type="PRINTS" id="PR00267">
    <property type="entry name" value="INTFRNREGFCT"/>
</dbReference>
<gene>
    <name evidence="3" type="ORF">DPMN_023700</name>
</gene>
<evidence type="ECO:0000256" key="1">
    <source>
        <dbReference type="SAM" id="MobiDB-lite"/>
    </source>
</evidence>
<dbReference type="AlphaFoldDB" id="A0A9D4RA49"/>
<dbReference type="InterPro" id="IPR036388">
    <property type="entry name" value="WH-like_DNA-bd_sf"/>
</dbReference>
<feature type="compositionally biased region" description="Polar residues" evidence="1">
    <location>
        <begin position="130"/>
        <end position="142"/>
    </location>
</feature>
<feature type="compositionally biased region" description="Low complexity" evidence="1">
    <location>
        <begin position="309"/>
        <end position="320"/>
    </location>
</feature>
<dbReference type="PROSITE" id="PS51507">
    <property type="entry name" value="IRF_2"/>
    <property type="match status" value="1"/>
</dbReference>
<accession>A0A9D4RA49</accession>
<reference evidence="3" key="1">
    <citation type="journal article" date="2019" name="bioRxiv">
        <title>The Genome of the Zebra Mussel, Dreissena polymorpha: A Resource for Invasive Species Research.</title>
        <authorList>
            <person name="McCartney M.A."/>
            <person name="Auch B."/>
            <person name="Kono T."/>
            <person name="Mallez S."/>
            <person name="Zhang Y."/>
            <person name="Obille A."/>
            <person name="Becker A."/>
            <person name="Abrahante J.E."/>
            <person name="Garbe J."/>
            <person name="Badalamenti J.P."/>
            <person name="Herman A."/>
            <person name="Mangelson H."/>
            <person name="Liachko I."/>
            <person name="Sullivan S."/>
            <person name="Sone E.D."/>
            <person name="Koren S."/>
            <person name="Silverstein K.A.T."/>
            <person name="Beckman K.B."/>
            <person name="Gohl D.M."/>
        </authorList>
    </citation>
    <scope>NUCLEOTIDE SEQUENCE</scope>
    <source>
        <strain evidence="3">Duluth1</strain>
        <tissue evidence="3">Whole animal</tissue>
    </source>
</reference>
<keyword evidence="4" id="KW-1185">Reference proteome</keyword>
<evidence type="ECO:0000259" key="2">
    <source>
        <dbReference type="PROSITE" id="PS51507"/>
    </source>
</evidence>
<dbReference type="InterPro" id="IPR036390">
    <property type="entry name" value="WH_DNA-bd_sf"/>
</dbReference>
<protein>
    <recommendedName>
        <fullName evidence="2">IRF tryptophan pentad repeat domain-containing protein</fullName>
    </recommendedName>
</protein>
<feature type="domain" description="IRF tryptophan pentad repeat" evidence="2">
    <location>
        <begin position="19"/>
        <end position="121"/>
    </location>
</feature>
<dbReference type="GO" id="GO:0005634">
    <property type="term" value="C:nucleus"/>
    <property type="evidence" value="ECO:0007669"/>
    <property type="project" value="TreeGrafter"/>
</dbReference>
<sequence length="360" mass="39691">MFLIPQQSQRMAPKRPTERQCMRDWLIDKLESGEFRGLRWRDRKEKIFSIKWFHGSRHGYSEKESAVFEAWAVHTGRRDNSDARRWKANFRCAIKSLKAIQELDSSITKGQNAVRIFRFLDTPAPRRRANNQNSRSTDSGHSSGPLDKSPTNSHADSGIFDESDETNDASTSCADGDIVTNETNAAVTEPFVTGNNGWPTDPVTIATHASPSPVAHTSYNAVSTNAAFTSASICNDKYNAEYHTAGHDVGDFDVTGSYVSTALPMFEEICPGITKIEYGKDHIIRRHLCGFKVELGCAAPLATTAIPVSSSHSQPDVSSSMETVGGYDKSSDDDESQSSQAPEADIDLTYVANEIIIYHS</sequence>
<dbReference type="PANTHER" id="PTHR11949:SF17">
    <property type="entry name" value="IRF TRYPTOPHAN PENTAD REPEAT DOMAIN-CONTAINING PROTEIN"/>
    <property type="match status" value="1"/>
</dbReference>